<feature type="transmembrane region" description="Helical" evidence="1">
    <location>
        <begin position="75"/>
        <end position="97"/>
    </location>
</feature>
<feature type="domain" description="Glycosyl transferase family 1" evidence="2">
    <location>
        <begin position="190"/>
        <end position="359"/>
    </location>
</feature>
<dbReference type="AlphaFoldDB" id="A0A1G2LSF1"/>
<dbReference type="Gene3D" id="3.40.50.2000">
    <property type="entry name" value="Glycogen Phosphorylase B"/>
    <property type="match status" value="2"/>
</dbReference>
<reference evidence="3 4" key="1">
    <citation type="journal article" date="2016" name="Nat. Commun.">
        <title>Thousands of microbial genomes shed light on interconnected biogeochemical processes in an aquifer system.</title>
        <authorList>
            <person name="Anantharaman K."/>
            <person name="Brown C.T."/>
            <person name="Hug L.A."/>
            <person name="Sharon I."/>
            <person name="Castelle C.J."/>
            <person name="Probst A.J."/>
            <person name="Thomas B.C."/>
            <person name="Singh A."/>
            <person name="Wilkins M.J."/>
            <person name="Karaoz U."/>
            <person name="Brodie E.L."/>
            <person name="Williams K.H."/>
            <person name="Hubbard S.S."/>
            <person name="Banfield J.F."/>
        </authorList>
    </citation>
    <scope>NUCLEOTIDE SEQUENCE [LARGE SCALE GENOMIC DNA]</scope>
</reference>
<keyword evidence="1" id="KW-1133">Transmembrane helix</keyword>
<evidence type="ECO:0000313" key="3">
    <source>
        <dbReference type="EMBL" id="OHA13721.1"/>
    </source>
</evidence>
<keyword evidence="1" id="KW-0472">Membrane</keyword>
<organism evidence="3 4">
    <name type="scientific">Candidatus Sungbacteria bacterium RIFCSPLOWO2_12_FULL_41_11</name>
    <dbReference type="NCBI Taxonomy" id="1802286"/>
    <lineage>
        <taxon>Bacteria</taxon>
        <taxon>Candidatus Sungiibacteriota</taxon>
    </lineage>
</organism>
<dbReference type="SUPFAM" id="SSF53756">
    <property type="entry name" value="UDP-Glycosyltransferase/glycogen phosphorylase"/>
    <property type="match status" value="1"/>
</dbReference>
<dbReference type="PANTHER" id="PTHR12526:SF622">
    <property type="entry name" value="GLYCOSYLTRANSFERASE (GROUP I)"/>
    <property type="match status" value="1"/>
</dbReference>
<name>A0A1G2LSF1_9BACT</name>
<dbReference type="Pfam" id="PF00534">
    <property type="entry name" value="Glycos_transf_1"/>
    <property type="match status" value="1"/>
</dbReference>
<dbReference type="PANTHER" id="PTHR12526">
    <property type="entry name" value="GLYCOSYLTRANSFERASE"/>
    <property type="match status" value="1"/>
</dbReference>
<sequence>MREKIKLLYIANERIPTDRANGLQIMKTCEAMAKNGVELELVIPRRKTEAMNEDPFDYYKVERVFKLKKLACLDLIPYLYFLGPIPYWLISVTFSLSAAFHSMTHSHDFLYFRHDSILFWFFIFCKKKLISEFHFLAEKKYQRFFPRLKLAVAINRSAKEIYQSIKGMKDKVVWAPDGVSIEDFALSITKEDARRKLGLAVKGRYVVYTGHFYSWKGIDTLIKAAALLPKDITVLLVGGGTPEDSTLLKEKLPENIILIGQKKYSEIPFYLKAADCLVITGTAKDEHSNYFTSPLKLFEYMASGRPIVASGTSAIQEVLVHKKNSWLVQPDDERALADGIAYIFENPSTAKLLVEEAKRDVENYTWEKRAKKIISSITTEVRLP</sequence>
<protein>
    <recommendedName>
        <fullName evidence="2">Glycosyl transferase family 1 domain-containing protein</fullName>
    </recommendedName>
</protein>
<keyword evidence="1" id="KW-0812">Transmembrane</keyword>
<accession>A0A1G2LSF1</accession>
<dbReference type="CDD" id="cd03801">
    <property type="entry name" value="GT4_PimA-like"/>
    <property type="match status" value="1"/>
</dbReference>
<dbReference type="EMBL" id="MHQY01000018">
    <property type="protein sequence ID" value="OHA13721.1"/>
    <property type="molecule type" value="Genomic_DNA"/>
</dbReference>
<dbReference type="Proteomes" id="UP000177171">
    <property type="component" value="Unassembled WGS sequence"/>
</dbReference>
<gene>
    <name evidence="3" type="ORF">A3G49_04945</name>
</gene>
<evidence type="ECO:0000313" key="4">
    <source>
        <dbReference type="Proteomes" id="UP000177171"/>
    </source>
</evidence>
<comment type="caution">
    <text evidence="3">The sequence shown here is derived from an EMBL/GenBank/DDBJ whole genome shotgun (WGS) entry which is preliminary data.</text>
</comment>
<evidence type="ECO:0000256" key="1">
    <source>
        <dbReference type="SAM" id="Phobius"/>
    </source>
</evidence>
<proteinExistence type="predicted"/>
<dbReference type="GO" id="GO:0016757">
    <property type="term" value="F:glycosyltransferase activity"/>
    <property type="evidence" value="ECO:0007669"/>
    <property type="project" value="InterPro"/>
</dbReference>
<dbReference type="InterPro" id="IPR001296">
    <property type="entry name" value="Glyco_trans_1"/>
</dbReference>
<evidence type="ECO:0000259" key="2">
    <source>
        <dbReference type="Pfam" id="PF00534"/>
    </source>
</evidence>